<dbReference type="Proteomes" id="UP000468735">
    <property type="component" value="Unassembled WGS sequence"/>
</dbReference>
<gene>
    <name evidence="2" type="ORF">F8566_12755</name>
</gene>
<proteinExistence type="predicted"/>
<dbReference type="OrthoDB" id="4559777at2"/>
<dbReference type="AlphaFoldDB" id="A0A6H9Z748"/>
<evidence type="ECO:0000313" key="3">
    <source>
        <dbReference type="Proteomes" id="UP000468735"/>
    </source>
</evidence>
<feature type="transmembrane region" description="Helical" evidence="1">
    <location>
        <begin position="6"/>
        <end position="24"/>
    </location>
</feature>
<keyword evidence="1" id="KW-0472">Membrane</keyword>
<feature type="transmembrane region" description="Helical" evidence="1">
    <location>
        <begin position="69"/>
        <end position="88"/>
    </location>
</feature>
<comment type="caution">
    <text evidence="2">The sequence shown here is derived from an EMBL/GenBank/DDBJ whole genome shotgun (WGS) entry which is preliminary data.</text>
</comment>
<evidence type="ECO:0000313" key="2">
    <source>
        <dbReference type="EMBL" id="KAB2349625.1"/>
    </source>
</evidence>
<organism evidence="2 3">
    <name type="scientific">Actinomadura rudentiformis</name>
    <dbReference type="NCBI Taxonomy" id="359158"/>
    <lineage>
        <taxon>Bacteria</taxon>
        <taxon>Bacillati</taxon>
        <taxon>Actinomycetota</taxon>
        <taxon>Actinomycetes</taxon>
        <taxon>Streptosporangiales</taxon>
        <taxon>Thermomonosporaceae</taxon>
        <taxon>Actinomadura</taxon>
    </lineage>
</organism>
<feature type="transmembrane region" description="Helical" evidence="1">
    <location>
        <begin position="109"/>
        <end position="131"/>
    </location>
</feature>
<sequence>MEFVALAAWVLSTVVGIQLLMIWTRTGGLRRQATKVTRFPTLVVVGHPLAAVVGLVVWIAYLVTDEAGYAWGAFGALLVVILQGFLLFTRWLVGRGGRHARGAEQDFPATAVLVHGVVAVATFVLVFLTAIEVSRS</sequence>
<dbReference type="EMBL" id="WBMT01000005">
    <property type="protein sequence ID" value="KAB2349625.1"/>
    <property type="molecule type" value="Genomic_DNA"/>
</dbReference>
<evidence type="ECO:0008006" key="4">
    <source>
        <dbReference type="Google" id="ProtNLM"/>
    </source>
</evidence>
<reference evidence="2 3" key="1">
    <citation type="submission" date="2019-09" db="EMBL/GenBank/DDBJ databases">
        <title>Actinomadura physcomitrii sp. nov., a novel actinomycete isolated from moss [Physcomitrium sphaericum (Ludw) Fuernr].</title>
        <authorList>
            <person name="Zhuang X."/>
            <person name="Liu C."/>
        </authorList>
    </citation>
    <scope>NUCLEOTIDE SEQUENCE [LARGE SCALE GENOMIC DNA]</scope>
    <source>
        <strain evidence="2 3">HMC1</strain>
    </source>
</reference>
<evidence type="ECO:0000256" key="1">
    <source>
        <dbReference type="SAM" id="Phobius"/>
    </source>
</evidence>
<keyword evidence="1" id="KW-0812">Transmembrane</keyword>
<name>A0A6H9Z748_9ACTN</name>
<feature type="transmembrane region" description="Helical" evidence="1">
    <location>
        <begin position="36"/>
        <end position="63"/>
    </location>
</feature>
<keyword evidence="1" id="KW-1133">Transmembrane helix</keyword>
<dbReference type="RefSeq" id="WP_151560394.1">
    <property type="nucleotide sequence ID" value="NZ_WBMT01000005.1"/>
</dbReference>
<accession>A0A6H9Z748</accession>
<protein>
    <recommendedName>
        <fullName evidence="4">DUF2269 family protein</fullName>
    </recommendedName>
</protein>
<keyword evidence="3" id="KW-1185">Reference proteome</keyword>